<reference evidence="2" key="2">
    <citation type="submission" date="2023-06" db="EMBL/GenBank/DDBJ databases">
        <authorList>
            <person name="Ma L."/>
            <person name="Liu K.-W."/>
            <person name="Li Z."/>
            <person name="Hsiao Y.-Y."/>
            <person name="Qi Y."/>
            <person name="Fu T."/>
            <person name="Tang G."/>
            <person name="Zhang D."/>
            <person name="Sun W.-H."/>
            <person name="Liu D.-K."/>
            <person name="Li Y."/>
            <person name="Chen G.-Z."/>
            <person name="Liu X.-D."/>
            <person name="Liao X.-Y."/>
            <person name="Jiang Y.-T."/>
            <person name="Yu X."/>
            <person name="Hao Y."/>
            <person name="Huang J."/>
            <person name="Zhao X.-W."/>
            <person name="Ke S."/>
            <person name="Chen Y.-Y."/>
            <person name="Wu W.-L."/>
            <person name="Hsu J.-L."/>
            <person name="Lin Y.-F."/>
            <person name="Huang M.-D."/>
            <person name="Li C.-Y."/>
            <person name="Huang L."/>
            <person name="Wang Z.-W."/>
            <person name="Zhao X."/>
            <person name="Zhong W.-Y."/>
            <person name="Peng D.-H."/>
            <person name="Ahmad S."/>
            <person name="Lan S."/>
            <person name="Zhang J.-S."/>
            <person name="Tsai W.-C."/>
            <person name="Van De Peer Y."/>
            <person name="Liu Z.-J."/>
        </authorList>
    </citation>
    <scope>NUCLEOTIDE SEQUENCE</scope>
    <source>
        <strain evidence="2">SCP</strain>
        <tissue evidence="2">Leaves</tissue>
    </source>
</reference>
<dbReference type="Proteomes" id="UP001179952">
    <property type="component" value="Unassembled WGS sequence"/>
</dbReference>
<keyword evidence="3" id="KW-1185">Reference proteome</keyword>
<evidence type="ECO:0000256" key="1">
    <source>
        <dbReference type="SAM" id="MobiDB-lite"/>
    </source>
</evidence>
<organism evidence="2 3">
    <name type="scientific">Acorus gramineus</name>
    <name type="common">Dwarf sweet flag</name>
    <dbReference type="NCBI Taxonomy" id="55184"/>
    <lineage>
        <taxon>Eukaryota</taxon>
        <taxon>Viridiplantae</taxon>
        <taxon>Streptophyta</taxon>
        <taxon>Embryophyta</taxon>
        <taxon>Tracheophyta</taxon>
        <taxon>Spermatophyta</taxon>
        <taxon>Magnoliopsida</taxon>
        <taxon>Liliopsida</taxon>
        <taxon>Acoraceae</taxon>
        <taxon>Acorus</taxon>
    </lineage>
</organism>
<protein>
    <submittedName>
        <fullName evidence="2">Uncharacterized protein</fullName>
    </submittedName>
</protein>
<dbReference type="AlphaFoldDB" id="A0AAV9AAK4"/>
<dbReference type="PANTHER" id="PTHR34657:SF4">
    <property type="entry name" value="EMBRYO SAC DEVELOPMENT ARREST 6"/>
    <property type="match status" value="1"/>
</dbReference>
<comment type="caution">
    <text evidence="2">The sequence shown here is derived from an EMBL/GenBank/DDBJ whole genome shotgun (WGS) entry which is preliminary data.</text>
</comment>
<evidence type="ECO:0000313" key="2">
    <source>
        <dbReference type="EMBL" id="KAK1261203.1"/>
    </source>
</evidence>
<dbReference type="EMBL" id="JAUJYN010000011">
    <property type="protein sequence ID" value="KAK1261203.1"/>
    <property type="molecule type" value="Genomic_DNA"/>
</dbReference>
<accession>A0AAV9AAK4</accession>
<reference evidence="2" key="1">
    <citation type="journal article" date="2023" name="Nat. Commun.">
        <title>Diploid and tetraploid genomes of Acorus and the evolution of monocots.</title>
        <authorList>
            <person name="Ma L."/>
            <person name="Liu K.W."/>
            <person name="Li Z."/>
            <person name="Hsiao Y.Y."/>
            <person name="Qi Y."/>
            <person name="Fu T."/>
            <person name="Tang G.D."/>
            <person name="Zhang D."/>
            <person name="Sun W.H."/>
            <person name="Liu D.K."/>
            <person name="Li Y."/>
            <person name="Chen G.Z."/>
            <person name="Liu X.D."/>
            <person name="Liao X.Y."/>
            <person name="Jiang Y.T."/>
            <person name="Yu X."/>
            <person name="Hao Y."/>
            <person name="Huang J."/>
            <person name="Zhao X.W."/>
            <person name="Ke S."/>
            <person name="Chen Y.Y."/>
            <person name="Wu W.L."/>
            <person name="Hsu J.L."/>
            <person name="Lin Y.F."/>
            <person name="Huang M.D."/>
            <person name="Li C.Y."/>
            <person name="Huang L."/>
            <person name="Wang Z.W."/>
            <person name="Zhao X."/>
            <person name="Zhong W.Y."/>
            <person name="Peng D.H."/>
            <person name="Ahmad S."/>
            <person name="Lan S."/>
            <person name="Zhang J.S."/>
            <person name="Tsai W.C."/>
            <person name="Van de Peer Y."/>
            <person name="Liu Z.J."/>
        </authorList>
    </citation>
    <scope>NUCLEOTIDE SEQUENCE</scope>
    <source>
        <strain evidence="2">SCP</strain>
    </source>
</reference>
<name>A0AAV9AAK4_ACOGR</name>
<evidence type="ECO:0000313" key="3">
    <source>
        <dbReference type="Proteomes" id="UP001179952"/>
    </source>
</evidence>
<feature type="region of interest" description="Disordered" evidence="1">
    <location>
        <begin position="1"/>
        <end position="36"/>
    </location>
</feature>
<dbReference type="PANTHER" id="PTHR34657">
    <property type="entry name" value="EMBRYO SAC DEVELOPMENT ARREST 6"/>
    <property type="match status" value="1"/>
</dbReference>
<proteinExistence type="predicted"/>
<sequence>MPNQIRQKLTPLPSRKRKASDGLLDAPKPFRAEPVPQFKQSIAEQMAQPLPAPSNNRLLAGYFAHEFLTKGTLFGQKFDQARAEAAAASTASPNEPPKGYADVACLLKTDGAHIPSVYNPAQLARWLQMG</sequence>
<gene>
    <name evidence="2" type="ORF">QJS04_geneDACA002336</name>
</gene>